<keyword evidence="10" id="KW-1185">Reference proteome</keyword>
<comment type="subunit">
    <text evidence="5">Heterooligomer composed of large and small subunits.</text>
</comment>
<comment type="catalytic activity">
    <reaction evidence="5 6">
        <text>Exonucleolytic cleavage in either 5'- to 3'- or 3'- to 5'-direction to yield nucleoside 5'-phosphates.</text>
        <dbReference type="EC" id="3.1.11.6"/>
    </reaction>
</comment>
<dbReference type="GO" id="GO:0008855">
    <property type="term" value="F:exodeoxyribonuclease VII activity"/>
    <property type="evidence" value="ECO:0007669"/>
    <property type="project" value="UniProtKB-UniRule"/>
</dbReference>
<feature type="domain" description="Exonuclease VII large subunit C-terminal" evidence="7">
    <location>
        <begin position="120"/>
        <end position="441"/>
    </location>
</feature>
<dbReference type="Pfam" id="PF02601">
    <property type="entry name" value="Exonuc_VII_L"/>
    <property type="match status" value="1"/>
</dbReference>
<comment type="similarity">
    <text evidence="5 6">Belongs to the XseA family.</text>
</comment>
<dbReference type="NCBIfam" id="TIGR00237">
    <property type="entry name" value="xseA"/>
    <property type="match status" value="1"/>
</dbReference>
<dbReference type="EMBL" id="CP010904">
    <property type="protein sequence ID" value="AKJ64514.1"/>
    <property type="molecule type" value="Genomic_DNA"/>
</dbReference>
<comment type="function">
    <text evidence="5">Bidirectionally degrades single-stranded DNA into large acid-insoluble oligonucleotides, which are then degraded further into small acid-soluble oligonucleotides.</text>
</comment>
<dbReference type="CDD" id="cd04489">
    <property type="entry name" value="ExoVII_LU_OBF"/>
    <property type="match status" value="1"/>
</dbReference>
<keyword evidence="1 5" id="KW-0963">Cytoplasm</keyword>
<protein>
    <recommendedName>
        <fullName evidence="5">Exodeoxyribonuclease 7 large subunit</fullName>
        <ecNumber evidence="5">3.1.11.6</ecNumber>
    </recommendedName>
    <alternativeName>
        <fullName evidence="5">Exodeoxyribonuclease VII large subunit</fullName>
        <shortName evidence="5">Exonuclease VII large subunit</shortName>
    </alternativeName>
</protein>
<dbReference type="AlphaFoldDB" id="A0A0G3EK41"/>
<dbReference type="InterPro" id="IPR020579">
    <property type="entry name" value="Exonuc_VII_lsu_C"/>
</dbReference>
<proteinExistence type="inferred from homology"/>
<dbReference type="PATRIC" id="fig|1609981.3.peg.1316"/>
<dbReference type="OrthoDB" id="9802795at2"/>
<dbReference type="GO" id="GO:0003676">
    <property type="term" value="F:nucleic acid binding"/>
    <property type="evidence" value="ECO:0007669"/>
    <property type="project" value="InterPro"/>
</dbReference>
<dbReference type="Proteomes" id="UP000035268">
    <property type="component" value="Chromosome"/>
</dbReference>
<dbReference type="KEGG" id="vbl:L21SP4_01266"/>
<evidence type="ECO:0000256" key="6">
    <source>
        <dbReference type="RuleBase" id="RU004355"/>
    </source>
</evidence>
<dbReference type="RefSeq" id="WP_052881843.1">
    <property type="nucleotide sequence ID" value="NZ_CP010904.1"/>
</dbReference>
<dbReference type="Pfam" id="PF13742">
    <property type="entry name" value="tRNA_anti_2"/>
    <property type="match status" value="1"/>
</dbReference>
<keyword evidence="2 5" id="KW-0540">Nuclease</keyword>
<sequence>MKVYGVSELTRRIRTLLEDDLGTVWVEGEISGLRRPASGHCYFTLKDDRAQLSGVLFRRDAAKLDLALEDGMQVRGTGRVTVYEPRGQYQVVFRRLEAAGRGALMARFEELKRKLDAEGLFAPERKRPLPMLPRCIGVVTSPTGAAIRDIIQVLDRRFPDVHLLLAPAKVQGAGAAEEIATAIEALNALPSAGGGRGPFRPDVLIAGRGGGSLEDLWAFNEERVARAVAASAVPVISAVGHEVDFTICDFAADHRAPTPSAAAELVVGRKADFRERLDRSQWRMRRLAGQQIARLRHRVDLLAGSYVFREPSQLIGQHRQRLDGLDRRMRHALNARTNVRPRLAGAAQRLQAATRDAVREARRETEGTGTAMRVAVRDYCASRRHAIERAAGKLDTLNPFRVLDRGYSLTRREDGSVVRSASDLARGARLITVLSRGEVESTVDRIREDGTHDRRAHTD</sequence>
<dbReference type="GO" id="GO:0005737">
    <property type="term" value="C:cytoplasm"/>
    <property type="evidence" value="ECO:0007669"/>
    <property type="project" value="UniProtKB-SubCell"/>
</dbReference>
<reference evidence="10" key="1">
    <citation type="submission" date="2015-02" db="EMBL/GenBank/DDBJ databases">
        <title>Description and complete genome sequence of the first cultured representative of the subdivision 5 of the Verrucomicrobia phylum.</title>
        <authorList>
            <person name="Spring S."/>
            <person name="Bunk B."/>
            <person name="Sproer C."/>
            <person name="Klenk H.-P."/>
        </authorList>
    </citation>
    <scope>NUCLEOTIDE SEQUENCE [LARGE SCALE GENOMIC DNA]</scope>
    <source>
        <strain evidence="10">L21-Fru-AB</strain>
    </source>
</reference>
<dbReference type="PANTHER" id="PTHR30008">
    <property type="entry name" value="EXODEOXYRIBONUCLEASE 7 LARGE SUBUNIT"/>
    <property type="match status" value="1"/>
</dbReference>
<evidence type="ECO:0000256" key="1">
    <source>
        <dbReference type="ARBA" id="ARBA00022490"/>
    </source>
</evidence>
<dbReference type="HAMAP" id="MF_00378">
    <property type="entry name" value="Exonuc_7_L"/>
    <property type="match status" value="1"/>
</dbReference>
<evidence type="ECO:0000259" key="8">
    <source>
        <dbReference type="Pfam" id="PF13742"/>
    </source>
</evidence>
<dbReference type="STRING" id="1307763.L21SP4_01266"/>
<evidence type="ECO:0000256" key="5">
    <source>
        <dbReference type="HAMAP-Rule" id="MF_00378"/>
    </source>
</evidence>
<dbReference type="InterPro" id="IPR025824">
    <property type="entry name" value="OB-fold_nuc-bd_dom"/>
</dbReference>
<evidence type="ECO:0000313" key="10">
    <source>
        <dbReference type="Proteomes" id="UP000035268"/>
    </source>
</evidence>
<evidence type="ECO:0000256" key="4">
    <source>
        <dbReference type="ARBA" id="ARBA00022839"/>
    </source>
</evidence>
<dbReference type="GO" id="GO:0006308">
    <property type="term" value="P:DNA catabolic process"/>
    <property type="evidence" value="ECO:0007669"/>
    <property type="project" value="UniProtKB-UniRule"/>
</dbReference>
<dbReference type="InterPro" id="IPR003753">
    <property type="entry name" value="Exonuc_VII_L"/>
</dbReference>
<organism evidence="9 10">
    <name type="scientific">Kiritimatiella glycovorans</name>
    <dbReference type="NCBI Taxonomy" id="1307763"/>
    <lineage>
        <taxon>Bacteria</taxon>
        <taxon>Pseudomonadati</taxon>
        <taxon>Kiritimatiellota</taxon>
        <taxon>Kiritimatiellia</taxon>
        <taxon>Kiritimatiellales</taxon>
        <taxon>Kiritimatiellaceae</taxon>
        <taxon>Kiritimatiella</taxon>
    </lineage>
</organism>
<dbReference type="EC" id="3.1.11.6" evidence="5"/>
<name>A0A0G3EK41_9BACT</name>
<keyword evidence="4 5" id="KW-0269">Exonuclease</keyword>
<reference evidence="9 10" key="2">
    <citation type="journal article" date="2016" name="ISME J.">
        <title>Characterization of the first cultured representative of Verrucomicrobia subdivision 5 indicates the proposal of a novel phylum.</title>
        <authorList>
            <person name="Spring S."/>
            <person name="Bunk B."/>
            <person name="Sproer C."/>
            <person name="Schumann P."/>
            <person name="Rohde M."/>
            <person name="Tindall B.J."/>
            <person name="Klenk H.P."/>
        </authorList>
    </citation>
    <scope>NUCLEOTIDE SEQUENCE [LARGE SCALE GENOMIC DNA]</scope>
    <source>
        <strain evidence="9 10">L21-Fru-AB</strain>
    </source>
</reference>
<dbReference type="GO" id="GO:0009318">
    <property type="term" value="C:exodeoxyribonuclease VII complex"/>
    <property type="evidence" value="ECO:0007669"/>
    <property type="project" value="UniProtKB-UniRule"/>
</dbReference>
<accession>A0A0G3EK41</accession>
<gene>
    <name evidence="5 9" type="primary">xseA</name>
    <name evidence="9" type="ORF">L21SP4_01266</name>
</gene>
<keyword evidence="3 5" id="KW-0378">Hydrolase</keyword>
<comment type="subcellular location">
    <subcellularLocation>
        <location evidence="5 6">Cytoplasm</location>
    </subcellularLocation>
</comment>
<evidence type="ECO:0000256" key="2">
    <source>
        <dbReference type="ARBA" id="ARBA00022722"/>
    </source>
</evidence>
<feature type="domain" description="OB-fold nucleic acid binding" evidence="8">
    <location>
        <begin position="5"/>
        <end position="96"/>
    </location>
</feature>
<evidence type="ECO:0000259" key="7">
    <source>
        <dbReference type="Pfam" id="PF02601"/>
    </source>
</evidence>
<evidence type="ECO:0000313" key="9">
    <source>
        <dbReference type="EMBL" id="AKJ64514.1"/>
    </source>
</evidence>
<dbReference type="PANTHER" id="PTHR30008:SF0">
    <property type="entry name" value="EXODEOXYRIBONUCLEASE 7 LARGE SUBUNIT"/>
    <property type="match status" value="1"/>
</dbReference>
<evidence type="ECO:0000256" key="3">
    <source>
        <dbReference type="ARBA" id="ARBA00022801"/>
    </source>
</evidence>